<evidence type="ECO:0000313" key="3">
    <source>
        <dbReference type="EMBL" id="MBT2161886.1"/>
    </source>
</evidence>
<protein>
    <submittedName>
        <fullName evidence="3">Uncharacterized protein</fullName>
    </submittedName>
</protein>
<feature type="signal peptide" evidence="2">
    <location>
        <begin position="1"/>
        <end position="22"/>
    </location>
</feature>
<name>A0ABS5WER1_9FLAO</name>
<feature type="coiled-coil region" evidence="1">
    <location>
        <begin position="1233"/>
        <end position="1267"/>
    </location>
</feature>
<organism evidence="3 4">
    <name type="scientific">Zobellia barbeyronii</name>
    <dbReference type="NCBI Taxonomy" id="2748009"/>
    <lineage>
        <taxon>Bacteria</taxon>
        <taxon>Pseudomonadati</taxon>
        <taxon>Bacteroidota</taxon>
        <taxon>Flavobacteriia</taxon>
        <taxon>Flavobacteriales</taxon>
        <taxon>Flavobacteriaceae</taxon>
        <taxon>Zobellia</taxon>
    </lineage>
</organism>
<dbReference type="RefSeq" id="WP_214611979.1">
    <property type="nucleotide sequence ID" value="NZ_JACATN010000003.1"/>
</dbReference>
<keyword evidence="1" id="KW-0175">Coiled coil</keyword>
<keyword evidence="4" id="KW-1185">Reference proteome</keyword>
<comment type="caution">
    <text evidence="3">The sequence shown here is derived from an EMBL/GenBank/DDBJ whole genome shotgun (WGS) entry which is preliminary data.</text>
</comment>
<reference evidence="4" key="2">
    <citation type="submission" date="2023-07" db="EMBL/GenBank/DDBJ databases">
        <title>Zobellia barbeyronii sp. nov., a new marine flavobacterium, isolated from green and red algae.</title>
        <authorList>
            <person name="Nedashkovskaya O.I."/>
            <person name="Otstavnykh N."/>
            <person name="Zhukova N."/>
            <person name="Guzev K."/>
            <person name="Chausova V."/>
            <person name="Tekutyeva L."/>
            <person name="Mikhailov V."/>
            <person name="Isaeva M."/>
        </authorList>
    </citation>
    <scope>NUCLEOTIDE SEQUENCE [LARGE SCALE GENOMIC DNA]</scope>
    <source>
        <strain evidence="4">KMM 6746</strain>
    </source>
</reference>
<feature type="chain" id="PRO_5045796316" evidence="2">
    <location>
        <begin position="23"/>
        <end position="1270"/>
    </location>
</feature>
<evidence type="ECO:0000313" key="4">
    <source>
        <dbReference type="Proteomes" id="UP000740413"/>
    </source>
</evidence>
<reference evidence="3 4" key="1">
    <citation type="submission" date="2020-06" db="EMBL/GenBank/DDBJ databases">
        <authorList>
            <person name="Isaeva M.P."/>
            <person name="Chernysheva N.Y."/>
        </authorList>
    </citation>
    <scope>NUCLEOTIDE SEQUENCE [LARGE SCALE GENOMIC DNA]</scope>
    <source>
        <strain evidence="3 4">KMM 6746</strain>
    </source>
</reference>
<dbReference type="EMBL" id="JACATN010000003">
    <property type="protein sequence ID" value="MBT2161886.1"/>
    <property type="molecule type" value="Genomic_DNA"/>
</dbReference>
<accession>A0ABS5WER1</accession>
<evidence type="ECO:0000256" key="2">
    <source>
        <dbReference type="SAM" id="SignalP"/>
    </source>
</evidence>
<gene>
    <name evidence="3" type="ORF">HW347_11475</name>
</gene>
<evidence type="ECO:0000256" key="1">
    <source>
        <dbReference type="SAM" id="Coils"/>
    </source>
</evidence>
<proteinExistence type="predicted"/>
<dbReference type="Proteomes" id="UP000740413">
    <property type="component" value="Unassembled WGS sequence"/>
</dbReference>
<sequence length="1270" mass="130791">MQKRISIPLFFIGFFLISFAQAQVKIGDNPQVIDPSSILELESSDKVLVITRVDSEQMATIVPNRGALVYNTTADCVYYYDGTAWISMCEGVDGGALTALPIENDESTIVITPTADGNNIEIAPNSISSDQILNGGINGVDIQDGSIGRGKLAPNAVDKARIAENAVGPYAIDRDSLGLSFFNNDAGFITGANIVSADADNAIVIGSDGGALFDATTIETSIATNAAAIAADNDNSPTNELQTLNLTGSQLSISGVPGSVNLPTATGSDTKINAGNNVTIQGNGTTATPYVINANNEIDGSVTNELQDLDFDPATNILTITNAATATNEVNLSALAGGGGTTAQINSTPSITVAGNGSALTPYELTAVGGGGTGTTEVADGTTITGVGTAGDPFKIEPSATTGRYLSTDATGVVWSDLPPSGASALFDANTISGTGLIGNEYTVADDAINSAKIEDGTIDLADLSPMGATANGEIIQWDITANAGAGGWTIADNSGGHTGTPNSIFFADDSNAPTDAGNEFFWDPNVREENGGNFGALGIGLDGGVMSTKVKIHVAEQLNGKLTYPIEMQNRTNQNENNSAVGMLFSVDLDNAHGKGALSYERTGAWGVGDFHFLQNTVATATNPTLADKSFSILSNKDIQLYGNLIARNGAGTDGQVLTTNAAGETVWGTGGTGTSTTNTTFETTDTDADGIDDSLTITDSESATVSILLSEINTTNASFAVTDADADGTDDSLTITDSDGTEFSVPLADISSGANTTNSTFEITDTDLDGTDDSITITDSDGTALSISLADISSNTNTTNSTFEITDADADGTDDSLTITDSDGTALSVALADIGSGANTTNSTFEITDTDLDGTDDSITITDSDGTALSISLADISSNTNTTNSTFEITDADADGTDDSLTITDSDGTALSVALADIGSGANTTNSTFEITDTDADGTDDSLTITDSDGTALSVPLADISGPVSSDGITITGDGGATTPLTVAPLGINTAQLADDAVTVGKIAAGVDGEVLSTNAAGETVWAVPENLENEDVTLAEDRTINLGGNDFAFDGSGNVGIGTDTPSNKLEVDGAIRAQGILNSDGTVGEPSFRFNGDTNTGMYQGGLVDYLRFTTGGIEAMTIDPSQNVGIGTATPAQKLHVAGSIQADGSFISNDPVIQIPDYVFQKYFLGNSELKESYNFNTLSEVEAFIKKNHHLPGVTSAIKAKEEGHWNLSNSNLQNLEKIEELFLHTIEQEKEINRLKAEKEAMANELKTMKNDIEEIKALLNK</sequence>
<keyword evidence="2" id="KW-0732">Signal</keyword>